<dbReference type="InterPro" id="IPR056823">
    <property type="entry name" value="TEN-like_YD-shell"/>
</dbReference>
<dbReference type="STRING" id="52441.SAMN05216302_1001295"/>
<dbReference type="InterPro" id="IPR022385">
    <property type="entry name" value="Rhs_assc_core"/>
</dbReference>
<dbReference type="EMBL" id="FOSP01000001">
    <property type="protein sequence ID" value="SFK18957.1"/>
    <property type="molecule type" value="Genomic_DNA"/>
</dbReference>
<dbReference type="InterPro" id="IPR031325">
    <property type="entry name" value="RHS_repeat"/>
</dbReference>
<feature type="domain" description="Teneurin-like YD-shell" evidence="2">
    <location>
        <begin position="761"/>
        <end position="900"/>
    </location>
</feature>
<feature type="domain" description="Teneurin-like YD-shell" evidence="2">
    <location>
        <begin position="1053"/>
        <end position="1332"/>
    </location>
</feature>
<sequence>MVFRFACNKLTMALLIALFLLIAGISESIANTSIPEGTQIQPPTRTVWIRGLFPSPGTTEQLLKNTQYYLSPVDALDPLREGVCLEQGGPWLCRENAEIPGHGGLLWGFKFCRPYEPDYCGTMSATLFGVCPSNIHGLQAPSPFGGGWRQGYIACPLPSYPDGEKDLVKPEACGERTPHPVYIALGRKELTIPVYSAGNGVFPIDFELFYQHNDNKRSGVAWRHTYYKSIVLDGQDIPTSARVYRGKGALLFNKQPDTGEWVGDSDINDSLIEVVDENNQRTGWFYIDRFKDSAEYFDATGKLISVADRRGLTHTLTYNKNGNLESVTDVFGQQLQFMHDDHGNFASLIDPSGNIYQFSYEASGSLASVTYPDGKTRSYHYNEMAYTSGANLPHALTGITDENGVRYATYTYDTAGRAIVTEHAGGADRYQLSYNPDGNSTLVTDPLGSQYTHQFQTILGVAKSIGQSQPGGSGCSAASSAIIYDINGNVASRTDFNGNKTCYAHDLNHNLEIARVEGLFSGSACPDDLVNYSPEANSSERKMLTDWHLDFRLPVRVTEVNRETTINYDTYGNVTQLSIHDTGSNETRTWNTRYTYHSTVTGVIVQRIIDGPRTDVNDITTVNYYAPDAACDGGHFGCRGQVMRITNALGHATNITRYNAHGQPAQIVDANNLTTTLTYDARQRLVSRVTGTETTAYRYDNVGQLIQLTRPDGSAIHFTYDTAHRLTEIADSLGNAIRYTLDAAGNRAKEEIFDAGNALVQTRQHEFDALSRLWRMVGAQNQITEFAYDANGNLKQTVDPLSHTSTRQFDALNRLIQANDPMGGQTLQQYDARDQIVQVTDPKGIATRYTTNVFGDVLHEVSPDRGTTSYTYDAAGNQLTRTDARGVVQTTAYDVLNRPIFQSYNTVTGVPVTKTTTWKYDNGANGIGRLTGMTDESGSTRYQYDVHGRLLNKTQTVRLFRESFTHAINYQYDVGGRLIRVIYPSGAQIDYAYGMDGRPTEVRVNGNILMQNITYRPFGELQSWHWGTGRMHSRSYDIDGRLTQHPLGANAQTLTYDAADRITNTSHINPVYNHTYEYDTLNRLIRQTGNASTRLWGYDANSNRILEQSGTMVYPYTIEANSNRLLSVAGPVVKYYSYDAAGNALSDGIMDFSWNAAGRLSSVSSGGEAKVFSLYNGHGERTLKWHYRGRKTAPTIVVYDSDGKFIGDYNKSENSRESNVWRLNQETVWFGDIPVAVIKQTVHADSVEIYTIDADHLNTPRVIVDSTDVPVWLWHDRNAFGDSRPDEDPDSDSHLFKYNLRFAGQYFDSETNLHYNYFRDYEPQIGRYLSSDPIGLAGGVNAYGYVNANPLSFTDPTGEAIPALIAACAGNPACAAAISAGVGAFSGAAINLASQLFSNGGNLECVDKGEVAISVAAGSLPLGLAGSIGSKIFGKFATKRAGHKPIIVGENMKRVKEYANKVGGQAYRPWKNNTFEVGMKRNKRWIKDQKRNVRKVIDIGPDFQRRAATGSNSPFYEMERRNLKGYKNYQKVFIRNNNQGGVPSLDY</sequence>
<dbReference type="PANTHER" id="PTHR32305:SF15">
    <property type="entry name" value="PROTEIN RHSA-RELATED"/>
    <property type="match status" value="1"/>
</dbReference>
<reference evidence="4" key="1">
    <citation type="submission" date="2016-10" db="EMBL/GenBank/DDBJ databases">
        <authorList>
            <person name="Varghese N."/>
            <person name="Submissions S."/>
        </authorList>
    </citation>
    <scope>NUCLEOTIDE SEQUENCE [LARGE SCALE GENOMIC DNA]</scope>
    <source>
        <strain evidence="4">Nm69</strain>
    </source>
</reference>
<accession>A0A1I3XH96</accession>
<dbReference type="RefSeq" id="WP_090696620.1">
    <property type="nucleotide sequence ID" value="NZ_FOSP01000001.1"/>
</dbReference>
<proteinExistence type="predicted"/>
<feature type="domain" description="Teneurin-like YD-shell" evidence="2">
    <location>
        <begin position="260"/>
        <end position="536"/>
    </location>
</feature>
<protein>
    <submittedName>
        <fullName evidence="3">RHS repeat-associated core domain-containing protein</fullName>
    </submittedName>
</protein>
<evidence type="ECO:0000313" key="3">
    <source>
        <dbReference type="EMBL" id="SFK18957.1"/>
    </source>
</evidence>
<evidence type="ECO:0000259" key="2">
    <source>
        <dbReference type="Pfam" id="PF25023"/>
    </source>
</evidence>
<evidence type="ECO:0000256" key="1">
    <source>
        <dbReference type="ARBA" id="ARBA00022737"/>
    </source>
</evidence>
<dbReference type="InterPro" id="IPR006530">
    <property type="entry name" value="YD"/>
</dbReference>
<feature type="domain" description="Teneurin-like YD-shell" evidence="2">
    <location>
        <begin position="657"/>
        <end position="746"/>
    </location>
</feature>
<gene>
    <name evidence="3" type="ORF">SAMN05216302_1001295</name>
</gene>
<dbReference type="NCBIfam" id="TIGR01643">
    <property type="entry name" value="YD_repeat_2x"/>
    <property type="match status" value="7"/>
</dbReference>
<dbReference type="OrthoDB" id="8552614at2"/>
<evidence type="ECO:0000313" key="4">
    <source>
        <dbReference type="Proteomes" id="UP000199533"/>
    </source>
</evidence>
<keyword evidence="4" id="KW-1185">Reference proteome</keyword>
<dbReference type="Pfam" id="PF05593">
    <property type="entry name" value="RHS_repeat"/>
    <property type="match status" value="1"/>
</dbReference>
<dbReference type="PRINTS" id="PR00394">
    <property type="entry name" value="RHSPROTEIN"/>
</dbReference>
<name>A0A1I3XH96_9PROT</name>
<dbReference type="InterPro" id="IPR050708">
    <property type="entry name" value="T6SS_VgrG/RHS"/>
</dbReference>
<dbReference type="NCBIfam" id="TIGR03696">
    <property type="entry name" value="Rhs_assc_core"/>
    <property type="match status" value="1"/>
</dbReference>
<keyword evidence="1" id="KW-0677">Repeat</keyword>
<dbReference type="Proteomes" id="UP000199533">
    <property type="component" value="Unassembled WGS sequence"/>
</dbReference>
<dbReference type="Pfam" id="PF25023">
    <property type="entry name" value="TEN_YD-shell"/>
    <property type="match status" value="4"/>
</dbReference>
<organism evidence="3 4">
    <name type="scientific">Nitrosomonas aestuarii</name>
    <dbReference type="NCBI Taxonomy" id="52441"/>
    <lineage>
        <taxon>Bacteria</taxon>
        <taxon>Pseudomonadati</taxon>
        <taxon>Pseudomonadota</taxon>
        <taxon>Betaproteobacteria</taxon>
        <taxon>Nitrosomonadales</taxon>
        <taxon>Nitrosomonadaceae</taxon>
        <taxon>Nitrosomonas</taxon>
    </lineage>
</organism>
<dbReference type="Gene3D" id="2.180.10.10">
    <property type="entry name" value="RHS repeat-associated core"/>
    <property type="match status" value="3"/>
</dbReference>
<dbReference type="PANTHER" id="PTHR32305">
    <property type="match status" value="1"/>
</dbReference>